<name>A0A645EMC8_9ZZZZ</name>
<dbReference type="InterPro" id="IPR032524">
    <property type="entry name" value="ABC_tran_C"/>
</dbReference>
<evidence type="ECO:0000256" key="3">
    <source>
        <dbReference type="SAM" id="Coils"/>
    </source>
</evidence>
<keyword evidence="1" id="KW-0547">Nucleotide-binding</keyword>
<dbReference type="PANTHER" id="PTHR42855:SF2">
    <property type="entry name" value="DRUG RESISTANCE ABC TRANSPORTER,ATP-BINDING PROTEIN"/>
    <property type="match status" value="1"/>
</dbReference>
<evidence type="ECO:0000256" key="1">
    <source>
        <dbReference type="ARBA" id="ARBA00022741"/>
    </source>
</evidence>
<dbReference type="GO" id="GO:0005524">
    <property type="term" value="F:ATP binding"/>
    <property type="evidence" value="ECO:0007669"/>
    <property type="project" value="UniProtKB-KW"/>
</dbReference>
<comment type="caution">
    <text evidence="5">The sequence shown here is derived from an EMBL/GenBank/DDBJ whole genome shotgun (WGS) entry which is preliminary data.</text>
</comment>
<dbReference type="InterPro" id="IPR027417">
    <property type="entry name" value="P-loop_NTPase"/>
</dbReference>
<proteinExistence type="predicted"/>
<reference evidence="5" key="1">
    <citation type="submission" date="2019-08" db="EMBL/GenBank/DDBJ databases">
        <authorList>
            <person name="Kucharzyk K."/>
            <person name="Murdoch R.W."/>
            <person name="Higgins S."/>
            <person name="Loffler F."/>
        </authorList>
    </citation>
    <scope>NUCLEOTIDE SEQUENCE</scope>
</reference>
<dbReference type="InterPro" id="IPR037118">
    <property type="entry name" value="Val-tRNA_synth_C_sf"/>
</dbReference>
<dbReference type="GO" id="GO:0003677">
    <property type="term" value="F:DNA binding"/>
    <property type="evidence" value="ECO:0007669"/>
    <property type="project" value="InterPro"/>
</dbReference>
<dbReference type="SUPFAM" id="SSF52540">
    <property type="entry name" value="P-loop containing nucleoside triphosphate hydrolases"/>
    <property type="match status" value="1"/>
</dbReference>
<organism evidence="5">
    <name type="scientific">bioreactor metagenome</name>
    <dbReference type="NCBI Taxonomy" id="1076179"/>
    <lineage>
        <taxon>unclassified sequences</taxon>
        <taxon>metagenomes</taxon>
        <taxon>ecological metagenomes</taxon>
    </lineage>
</organism>
<evidence type="ECO:0000256" key="2">
    <source>
        <dbReference type="ARBA" id="ARBA00022840"/>
    </source>
</evidence>
<keyword evidence="3" id="KW-0175">Coiled coil</keyword>
<dbReference type="Gene3D" id="3.40.50.300">
    <property type="entry name" value="P-loop containing nucleotide triphosphate hydrolases"/>
    <property type="match status" value="1"/>
</dbReference>
<feature type="coiled-coil region" evidence="3">
    <location>
        <begin position="97"/>
        <end position="131"/>
    </location>
</feature>
<dbReference type="Pfam" id="PF16326">
    <property type="entry name" value="ABC_tran_CTD"/>
    <property type="match status" value="1"/>
</dbReference>
<dbReference type="InterPro" id="IPR051309">
    <property type="entry name" value="ABCF_ATPase"/>
</dbReference>
<gene>
    <name evidence="5" type="primary">yheS_43</name>
    <name evidence="5" type="ORF">SDC9_150178</name>
</gene>
<evidence type="ECO:0000313" key="5">
    <source>
        <dbReference type="EMBL" id="MPN02957.1"/>
    </source>
</evidence>
<dbReference type="Gene3D" id="1.10.287.380">
    <property type="entry name" value="Valyl-tRNA synthetase, C-terminal domain"/>
    <property type="match status" value="1"/>
</dbReference>
<protein>
    <submittedName>
        <fullName evidence="5">Putative ABC transporter ATP-binding protein YheS</fullName>
    </submittedName>
</protein>
<dbReference type="PANTHER" id="PTHR42855">
    <property type="entry name" value="ABC TRANSPORTER ATP-BINDING SUBUNIT"/>
    <property type="match status" value="1"/>
</dbReference>
<dbReference type="AlphaFoldDB" id="A0A645EMC8"/>
<keyword evidence="2 5" id="KW-0067">ATP-binding</keyword>
<accession>A0A645EMC8</accession>
<dbReference type="EMBL" id="VSSQ01048908">
    <property type="protein sequence ID" value="MPN02957.1"/>
    <property type="molecule type" value="Genomic_DNA"/>
</dbReference>
<evidence type="ECO:0000259" key="4">
    <source>
        <dbReference type="Pfam" id="PF16326"/>
    </source>
</evidence>
<sequence length="178" mass="20872">MLKLPNILILDEPTNHLDVKSREALENALLSYGGTLIIVSHDRYFINKLATKIYRIGLEGAGKFDGNYDVYYEKITSEKQQLEEKTEKPKINDYKLRKERESLIRKAKTQISKCEDEIALFDEKIETANSQLNDPKIQVDYEKIVEITTLLNDYKVEQDKQFVLWDELQTQLNKLQEE</sequence>
<feature type="domain" description="ABC transporter Uup C-terminal" evidence="4">
    <location>
        <begin position="105"/>
        <end position="169"/>
    </location>
</feature>